<keyword evidence="3" id="KW-1185">Reference proteome</keyword>
<name>A0ABD2PUJ2_9PLAT</name>
<dbReference type="EMBL" id="JBJKFK010002498">
    <property type="protein sequence ID" value="KAL3311014.1"/>
    <property type="molecule type" value="Genomic_DNA"/>
</dbReference>
<evidence type="ECO:0000313" key="3">
    <source>
        <dbReference type="Proteomes" id="UP001626550"/>
    </source>
</evidence>
<evidence type="ECO:0000313" key="2">
    <source>
        <dbReference type="EMBL" id="KAL3311014.1"/>
    </source>
</evidence>
<feature type="region of interest" description="Disordered" evidence="1">
    <location>
        <begin position="1"/>
        <end position="57"/>
    </location>
</feature>
<dbReference type="Proteomes" id="UP001626550">
    <property type="component" value="Unassembled WGS sequence"/>
</dbReference>
<accession>A0ABD2PUJ2</accession>
<protein>
    <submittedName>
        <fullName evidence="2">Uncharacterized protein</fullName>
    </submittedName>
</protein>
<proteinExistence type="predicted"/>
<reference evidence="2 3" key="1">
    <citation type="submission" date="2024-11" db="EMBL/GenBank/DDBJ databases">
        <title>Adaptive evolution of stress response genes in parasites aligns with host niche diversity.</title>
        <authorList>
            <person name="Hahn C."/>
            <person name="Resl P."/>
        </authorList>
    </citation>
    <scope>NUCLEOTIDE SEQUENCE [LARGE SCALE GENOMIC DNA]</scope>
    <source>
        <strain evidence="2">EGGRZ-B1_66</strain>
        <tissue evidence="2">Body</tissue>
    </source>
</reference>
<evidence type="ECO:0000256" key="1">
    <source>
        <dbReference type="SAM" id="MobiDB-lite"/>
    </source>
</evidence>
<dbReference type="AlphaFoldDB" id="A0ABD2PUJ2"/>
<feature type="region of interest" description="Disordered" evidence="1">
    <location>
        <begin position="410"/>
        <end position="442"/>
    </location>
</feature>
<feature type="compositionally biased region" description="Polar residues" evidence="1">
    <location>
        <begin position="1"/>
        <end position="19"/>
    </location>
</feature>
<sequence length="457" mass="52074">MEEYSQWNNDNTGKFQSNAGHGPPQRRSLPKRQSVHPYSRYMSDFSMPNARGSYKRTDERIKSPCESLNSKQRFINMHRINRCRPEGGKPQKPISKLPQNGVAEQIRRSRESNTFSLIDAQLGKAPMDRVRELYLQVKGISTTAGNAPRTTKKANLSAVHAIVRFRMREYLLDIRDHSRRLLEQTIALQRNEEPSTRQKEIENLYSNLTSFPCSRECCHCERLQIRTERPRSTPVRRMQRPACGNFIMNGAGQQKPSIYQSSISIKTDESVIVPTPHYQQHKMQAVPFGAVSNTSVLTNESSQFSTSDADDFLSSSADNEIPGAFLNDVNLQNEQKTLWSELRPIMESHELKLEDPFEAINPGRLSKRSRIDSNVSRFCNELGLSAIDWSTETDHPIDLTELLLDCHQDDDVNPDRSQSRFSAAEDDNMYSPDTCDSDISQQNQDSMLFVSADIPVN</sequence>
<organism evidence="2 3">
    <name type="scientific">Cichlidogyrus casuarinus</name>
    <dbReference type="NCBI Taxonomy" id="1844966"/>
    <lineage>
        <taxon>Eukaryota</taxon>
        <taxon>Metazoa</taxon>
        <taxon>Spiralia</taxon>
        <taxon>Lophotrochozoa</taxon>
        <taxon>Platyhelminthes</taxon>
        <taxon>Monogenea</taxon>
        <taxon>Monopisthocotylea</taxon>
        <taxon>Dactylogyridea</taxon>
        <taxon>Ancyrocephalidae</taxon>
        <taxon>Cichlidogyrus</taxon>
    </lineage>
</organism>
<gene>
    <name evidence="2" type="ORF">Ciccas_010412</name>
</gene>
<comment type="caution">
    <text evidence="2">The sequence shown here is derived from an EMBL/GenBank/DDBJ whole genome shotgun (WGS) entry which is preliminary data.</text>
</comment>